<evidence type="ECO:0008006" key="3">
    <source>
        <dbReference type="Google" id="ProtNLM"/>
    </source>
</evidence>
<reference evidence="1 2" key="1">
    <citation type="submission" date="2014-04" db="EMBL/GenBank/DDBJ databases">
        <authorList>
            <consortium name="International Citrus Genome Consortium"/>
            <person name="Gmitter F."/>
            <person name="Chen C."/>
            <person name="Farmerie W."/>
            <person name="Harkins T."/>
            <person name="Desany B."/>
            <person name="Mohiuddin M."/>
            <person name="Kodira C."/>
            <person name="Borodovsky M."/>
            <person name="Lomsadze A."/>
            <person name="Burns P."/>
            <person name="Jenkins J."/>
            <person name="Prochnik S."/>
            <person name="Shu S."/>
            <person name="Chapman J."/>
            <person name="Pitluck S."/>
            <person name="Schmutz J."/>
            <person name="Rokhsar D."/>
        </authorList>
    </citation>
    <scope>NUCLEOTIDE SEQUENCE</scope>
</reference>
<dbReference type="SUPFAM" id="SSF53474">
    <property type="entry name" value="alpha/beta-Hydrolases"/>
    <property type="match status" value="1"/>
</dbReference>
<gene>
    <name evidence="1" type="ORF">CISIN_1g044687mg</name>
</gene>
<evidence type="ECO:0000313" key="1">
    <source>
        <dbReference type="EMBL" id="KDO39434.1"/>
    </source>
</evidence>
<dbReference type="EMBL" id="KK786603">
    <property type="protein sequence ID" value="KDO39434.1"/>
    <property type="molecule type" value="Genomic_DNA"/>
</dbReference>
<dbReference type="PANTHER" id="PTHR46438">
    <property type="entry name" value="ALPHA/BETA-HYDROLASES SUPERFAMILY PROTEIN"/>
    <property type="match status" value="1"/>
</dbReference>
<dbReference type="Proteomes" id="UP000027120">
    <property type="component" value="Unassembled WGS sequence"/>
</dbReference>
<protein>
    <recommendedName>
        <fullName evidence="3">AB hydrolase-1 domain-containing protein</fullName>
    </recommendedName>
</protein>
<sequence>LILDFLDEVVRKPTVLIGIGDDWRIKLLFPLLWFIDFLLKQRPIADAIFEDVKQREPANDEGALDAFVSIVTGPSGPNPVQLMPSISIPVLVLWGDEDPFTPLDRPVGRYL</sequence>
<proteinExistence type="predicted"/>
<keyword evidence="2" id="KW-1185">Reference proteome</keyword>
<organism evidence="1 2">
    <name type="scientific">Citrus sinensis</name>
    <name type="common">Sweet orange</name>
    <name type="synonym">Citrus aurantium var. sinensis</name>
    <dbReference type="NCBI Taxonomy" id="2711"/>
    <lineage>
        <taxon>Eukaryota</taxon>
        <taxon>Viridiplantae</taxon>
        <taxon>Streptophyta</taxon>
        <taxon>Embryophyta</taxon>
        <taxon>Tracheophyta</taxon>
        <taxon>Spermatophyta</taxon>
        <taxon>Magnoliopsida</taxon>
        <taxon>eudicotyledons</taxon>
        <taxon>Gunneridae</taxon>
        <taxon>Pentapetalae</taxon>
        <taxon>rosids</taxon>
        <taxon>malvids</taxon>
        <taxon>Sapindales</taxon>
        <taxon>Rutaceae</taxon>
        <taxon>Aurantioideae</taxon>
        <taxon>Citrus</taxon>
    </lineage>
</organism>
<dbReference type="InterPro" id="IPR029058">
    <property type="entry name" value="AB_hydrolase_fold"/>
</dbReference>
<dbReference type="STRING" id="2711.A0A067D8V9"/>
<name>A0A067D8V9_CITSI</name>
<dbReference type="Gene3D" id="3.40.50.1820">
    <property type="entry name" value="alpha/beta hydrolase"/>
    <property type="match status" value="1"/>
</dbReference>
<feature type="non-terminal residue" evidence="1">
    <location>
        <position position="1"/>
    </location>
</feature>
<dbReference type="AlphaFoldDB" id="A0A067D8V9"/>
<accession>A0A067D8V9</accession>
<dbReference type="PANTHER" id="PTHR46438:SF7">
    <property type="entry name" value="ALPHA_BETA-HYDROLASES SUPERFAMILY PROTEIN"/>
    <property type="match status" value="1"/>
</dbReference>
<evidence type="ECO:0000313" key="2">
    <source>
        <dbReference type="Proteomes" id="UP000027120"/>
    </source>
</evidence>